<dbReference type="EMBL" id="RXPP01000030">
    <property type="protein sequence ID" value="RTQ21058.1"/>
    <property type="molecule type" value="Genomic_DNA"/>
</dbReference>
<proteinExistence type="predicted"/>
<organism evidence="2 3">
    <name type="scientific">Enterobacter mori</name>
    <dbReference type="NCBI Taxonomy" id="539813"/>
    <lineage>
        <taxon>Bacteria</taxon>
        <taxon>Pseudomonadati</taxon>
        <taxon>Pseudomonadota</taxon>
        <taxon>Gammaproteobacteria</taxon>
        <taxon>Enterobacterales</taxon>
        <taxon>Enterobacteriaceae</taxon>
        <taxon>Enterobacter</taxon>
    </lineage>
</organism>
<feature type="signal peptide" evidence="1">
    <location>
        <begin position="1"/>
        <end position="18"/>
    </location>
</feature>
<name>A0A9Q7NRL0_9ENTR</name>
<keyword evidence="1" id="KW-0732">Signal</keyword>
<dbReference type="InterPro" id="IPR008309">
    <property type="entry name" value="YdbL"/>
</dbReference>
<evidence type="ECO:0000313" key="2">
    <source>
        <dbReference type="EMBL" id="RTQ21058.1"/>
    </source>
</evidence>
<dbReference type="RefSeq" id="WP_126817415.1">
    <property type="nucleotide sequence ID" value="NZ_CP192481.1"/>
</dbReference>
<sequence>MKRTLALILLALGMHVQAATLTLNDAREQGRVGETLSGYIAPIKHDAETLALVSRINAARTESYQKLADSNNLPVDEVAKMAGQKLVARAQPGEYVKGINGKWLKK</sequence>
<evidence type="ECO:0000256" key="1">
    <source>
        <dbReference type="SAM" id="SignalP"/>
    </source>
</evidence>
<dbReference type="AlphaFoldDB" id="A0A9Q7NRL0"/>
<evidence type="ECO:0000313" key="3">
    <source>
        <dbReference type="Proteomes" id="UP000282263"/>
    </source>
</evidence>
<feature type="chain" id="PRO_5040162298" evidence="1">
    <location>
        <begin position="19"/>
        <end position="106"/>
    </location>
</feature>
<reference evidence="2 3" key="1">
    <citation type="submission" date="2018-12" db="EMBL/GenBank/DDBJ databases">
        <title>The Batch Genome Submission of Enterobacter spp. strains.</title>
        <authorList>
            <person name="Wei L."/>
            <person name="Wu W."/>
            <person name="Lin J."/>
            <person name="Zhang X."/>
            <person name="Feng Y."/>
            <person name="Zong Z."/>
        </authorList>
    </citation>
    <scope>NUCLEOTIDE SEQUENCE [LARGE SCALE GENOMIC DNA]</scope>
    <source>
        <strain evidence="2 3">SCEM020047</strain>
    </source>
</reference>
<dbReference type="PIRSF" id="PIRSF025560">
    <property type="entry name" value="UCP025560"/>
    <property type="match status" value="1"/>
</dbReference>
<accession>A0A9Q7NRL0</accession>
<comment type="caution">
    <text evidence="2">The sequence shown here is derived from an EMBL/GenBank/DDBJ whole genome shotgun (WGS) entry which is preliminary data.</text>
</comment>
<dbReference type="Proteomes" id="UP000282263">
    <property type="component" value="Unassembled WGS sequence"/>
</dbReference>
<gene>
    <name evidence="2" type="ORF">EKN29_21295</name>
</gene>
<protein>
    <submittedName>
        <fullName evidence="2">DUF1318 domain-containing protein</fullName>
    </submittedName>
</protein>
<dbReference type="Pfam" id="PF07027">
    <property type="entry name" value="DUF1318"/>
    <property type="match status" value="1"/>
</dbReference>